<dbReference type="AlphaFoldDB" id="A0A3A4L0F8"/>
<dbReference type="InterPro" id="IPR050109">
    <property type="entry name" value="HTH-type_TetR-like_transc_reg"/>
</dbReference>
<dbReference type="PANTHER" id="PTHR30055:SF148">
    <property type="entry name" value="TETR-FAMILY TRANSCRIPTIONAL REGULATOR"/>
    <property type="match status" value="1"/>
</dbReference>
<dbReference type="PRINTS" id="PR00455">
    <property type="entry name" value="HTHTETR"/>
</dbReference>
<feature type="domain" description="HTH tetR-type" evidence="5">
    <location>
        <begin position="19"/>
        <end position="79"/>
    </location>
</feature>
<dbReference type="OrthoDB" id="9796019at2"/>
<evidence type="ECO:0000259" key="5">
    <source>
        <dbReference type="PROSITE" id="PS50977"/>
    </source>
</evidence>
<reference evidence="6 7" key="1">
    <citation type="submission" date="2018-09" db="EMBL/GenBank/DDBJ databases">
        <title>YIM PH21274 draft genome.</title>
        <authorList>
            <person name="Miao C."/>
        </authorList>
    </citation>
    <scope>NUCLEOTIDE SEQUENCE [LARGE SCALE GENOMIC DNA]</scope>
    <source>
        <strain evidence="6 7">YIM PH 21724</strain>
    </source>
</reference>
<dbReference type="EMBL" id="QZFU01000019">
    <property type="protein sequence ID" value="RJO75257.1"/>
    <property type="molecule type" value="Genomic_DNA"/>
</dbReference>
<evidence type="ECO:0000313" key="6">
    <source>
        <dbReference type="EMBL" id="RJO75257.1"/>
    </source>
</evidence>
<dbReference type="PROSITE" id="PS01081">
    <property type="entry name" value="HTH_TETR_1"/>
    <property type="match status" value="1"/>
</dbReference>
<dbReference type="RefSeq" id="WP_120042132.1">
    <property type="nucleotide sequence ID" value="NZ_QZFU01000019.1"/>
</dbReference>
<name>A0A3A4L0F8_9NOCA</name>
<protein>
    <submittedName>
        <fullName evidence="6">TetR/AcrR family transcriptional regulator</fullName>
    </submittedName>
</protein>
<keyword evidence="2 4" id="KW-0238">DNA-binding</keyword>
<dbReference type="InterPro" id="IPR009057">
    <property type="entry name" value="Homeodomain-like_sf"/>
</dbReference>
<dbReference type="InterPro" id="IPR001647">
    <property type="entry name" value="HTH_TetR"/>
</dbReference>
<dbReference type="GO" id="GO:0000976">
    <property type="term" value="F:transcription cis-regulatory region binding"/>
    <property type="evidence" value="ECO:0007669"/>
    <property type="project" value="TreeGrafter"/>
</dbReference>
<sequence>MPESVTRRRAPAGAAVMQPQVTAAITEAALAELAEVGYGKLSMEAIARRAAVSKPTLYRRWPTKERLVMALITQVAVAAAEVPDTGDLRGDLIAFLDTNIRGLSHPQAARIIPDLLAEAGRNPVLREALQTDIGRTRRAKVVELLRRAIDRGELPADLDIELALDFLAAPTFWRSLTGGDITEPGYLDRLVEMIIGALRA</sequence>
<feature type="DNA-binding region" description="H-T-H motif" evidence="4">
    <location>
        <begin position="42"/>
        <end position="61"/>
    </location>
</feature>
<proteinExistence type="predicted"/>
<dbReference type="GO" id="GO:0003700">
    <property type="term" value="F:DNA-binding transcription factor activity"/>
    <property type="evidence" value="ECO:0007669"/>
    <property type="project" value="TreeGrafter"/>
</dbReference>
<dbReference type="Proteomes" id="UP000266677">
    <property type="component" value="Unassembled WGS sequence"/>
</dbReference>
<dbReference type="PANTHER" id="PTHR30055">
    <property type="entry name" value="HTH-TYPE TRANSCRIPTIONAL REGULATOR RUTR"/>
    <property type="match status" value="1"/>
</dbReference>
<evidence type="ECO:0000256" key="1">
    <source>
        <dbReference type="ARBA" id="ARBA00023015"/>
    </source>
</evidence>
<dbReference type="InterPro" id="IPR023772">
    <property type="entry name" value="DNA-bd_HTH_TetR-type_CS"/>
</dbReference>
<evidence type="ECO:0000256" key="3">
    <source>
        <dbReference type="ARBA" id="ARBA00023163"/>
    </source>
</evidence>
<dbReference type="SUPFAM" id="SSF46689">
    <property type="entry name" value="Homeodomain-like"/>
    <property type="match status" value="1"/>
</dbReference>
<evidence type="ECO:0000256" key="2">
    <source>
        <dbReference type="ARBA" id="ARBA00023125"/>
    </source>
</evidence>
<dbReference type="InterPro" id="IPR011075">
    <property type="entry name" value="TetR_C"/>
</dbReference>
<keyword evidence="1" id="KW-0805">Transcription regulation</keyword>
<gene>
    <name evidence="6" type="ORF">D5S18_18085</name>
</gene>
<dbReference type="Pfam" id="PF16859">
    <property type="entry name" value="TetR_C_11"/>
    <property type="match status" value="1"/>
</dbReference>
<organism evidence="6 7">
    <name type="scientific">Nocardia panacis</name>
    <dbReference type="NCBI Taxonomy" id="2340916"/>
    <lineage>
        <taxon>Bacteria</taxon>
        <taxon>Bacillati</taxon>
        <taxon>Actinomycetota</taxon>
        <taxon>Actinomycetes</taxon>
        <taxon>Mycobacteriales</taxon>
        <taxon>Nocardiaceae</taxon>
        <taxon>Nocardia</taxon>
    </lineage>
</organism>
<dbReference type="SUPFAM" id="SSF48498">
    <property type="entry name" value="Tetracyclin repressor-like, C-terminal domain"/>
    <property type="match status" value="1"/>
</dbReference>
<dbReference type="Gene3D" id="1.10.10.60">
    <property type="entry name" value="Homeodomain-like"/>
    <property type="match status" value="1"/>
</dbReference>
<dbReference type="PROSITE" id="PS50977">
    <property type="entry name" value="HTH_TETR_2"/>
    <property type="match status" value="1"/>
</dbReference>
<evidence type="ECO:0000256" key="4">
    <source>
        <dbReference type="PROSITE-ProRule" id="PRU00335"/>
    </source>
</evidence>
<evidence type="ECO:0000313" key="7">
    <source>
        <dbReference type="Proteomes" id="UP000266677"/>
    </source>
</evidence>
<accession>A0A3A4L0F8</accession>
<dbReference type="InterPro" id="IPR036271">
    <property type="entry name" value="Tet_transcr_reg_TetR-rel_C_sf"/>
</dbReference>
<comment type="caution">
    <text evidence="6">The sequence shown here is derived from an EMBL/GenBank/DDBJ whole genome shotgun (WGS) entry which is preliminary data.</text>
</comment>
<keyword evidence="3" id="KW-0804">Transcription</keyword>
<dbReference type="Gene3D" id="1.10.357.10">
    <property type="entry name" value="Tetracycline Repressor, domain 2"/>
    <property type="match status" value="1"/>
</dbReference>
<keyword evidence="7" id="KW-1185">Reference proteome</keyword>
<dbReference type="Pfam" id="PF00440">
    <property type="entry name" value="TetR_N"/>
    <property type="match status" value="1"/>
</dbReference>